<reference evidence="2 3" key="1">
    <citation type="journal article" date="2023" name="Plants (Basel)">
        <title>Bridging the Gap: Combining Genomics and Transcriptomics Approaches to Understand Stylosanthes scabra, an Orphan Legume from the Brazilian Caatinga.</title>
        <authorList>
            <person name="Ferreira-Neto J.R.C."/>
            <person name="da Silva M.D."/>
            <person name="Binneck E."/>
            <person name="de Melo N.F."/>
            <person name="da Silva R.H."/>
            <person name="de Melo A.L.T.M."/>
            <person name="Pandolfi V."/>
            <person name="Bustamante F.O."/>
            <person name="Brasileiro-Vidal A.C."/>
            <person name="Benko-Iseppon A.M."/>
        </authorList>
    </citation>
    <scope>NUCLEOTIDE SEQUENCE [LARGE SCALE GENOMIC DNA]</scope>
    <source>
        <tissue evidence="2">Leaves</tissue>
    </source>
</reference>
<gene>
    <name evidence="2" type="ORF">PIB30_016916</name>
</gene>
<protein>
    <submittedName>
        <fullName evidence="2">Uncharacterized protein</fullName>
    </submittedName>
</protein>
<evidence type="ECO:0000313" key="3">
    <source>
        <dbReference type="Proteomes" id="UP001341840"/>
    </source>
</evidence>
<evidence type="ECO:0000256" key="1">
    <source>
        <dbReference type="SAM" id="SignalP"/>
    </source>
</evidence>
<dbReference type="EMBL" id="JASCZI010181291">
    <property type="protein sequence ID" value="MED6181162.1"/>
    <property type="molecule type" value="Genomic_DNA"/>
</dbReference>
<accession>A0ABU6W5P0</accession>
<name>A0ABU6W5P0_9FABA</name>
<keyword evidence="1" id="KW-0732">Signal</keyword>
<dbReference type="Proteomes" id="UP001341840">
    <property type="component" value="Unassembled WGS sequence"/>
</dbReference>
<sequence length="102" mass="11184">MESSKVFVLMCLFSSLFFTYVADATNIDPFEAQNDATKQGISTAKVLEIIPAARYYYVLGEGGSSASSSEGQVSKCDQYCIIGIIKFCCDSYSLPRKMAKYA</sequence>
<evidence type="ECO:0000313" key="2">
    <source>
        <dbReference type="EMBL" id="MED6181162.1"/>
    </source>
</evidence>
<comment type="caution">
    <text evidence="2">The sequence shown here is derived from an EMBL/GenBank/DDBJ whole genome shotgun (WGS) entry which is preliminary data.</text>
</comment>
<organism evidence="2 3">
    <name type="scientific">Stylosanthes scabra</name>
    <dbReference type="NCBI Taxonomy" id="79078"/>
    <lineage>
        <taxon>Eukaryota</taxon>
        <taxon>Viridiplantae</taxon>
        <taxon>Streptophyta</taxon>
        <taxon>Embryophyta</taxon>
        <taxon>Tracheophyta</taxon>
        <taxon>Spermatophyta</taxon>
        <taxon>Magnoliopsida</taxon>
        <taxon>eudicotyledons</taxon>
        <taxon>Gunneridae</taxon>
        <taxon>Pentapetalae</taxon>
        <taxon>rosids</taxon>
        <taxon>fabids</taxon>
        <taxon>Fabales</taxon>
        <taxon>Fabaceae</taxon>
        <taxon>Papilionoideae</taxon>
        <taxon>50 kb inversion clade</taxon>
        <taxon>dalbergioids sensu lato</taxon>
        <taxon>Dalbergieae</taxon>
        <taxon>Pterocarpus clade</taxon>
        <taxon>Stylosanthes</taxon>
    </lineage>
</organism>
<feature type="signal peptide" evidence="1">
    <location>
        <begin position="1"/>
        <end position="24"/>
    </location>
</feature>
<feature type="chain" id="PRO_5047456247" evidence="1">
    <location>
        <begin position="25"/>
        <end position="102"/>
    </location>
</feature>
<keyword evidence="3" id="KW-1185">Reference proteome</keyword>
<proteinExistence type="predicted"/>